<evidence type="ECO:0000256" key="1">
    <source>
        <dbReference type="ARBA" id="ARBA00004123"/>
    </source>
</evidence>
<evidence type="ECO:0000256" key="2">
    <source>
        <dbReference type="ARBA" id="ARBA00022448"/>
    </source>
</evidence>
<dbReference type="InterPro" id="IPR001680">
    <property type="entry name" value="WD40_rpt"/>
</dbReference>
<feature type="domain" description="Nucleoporin Nup120/160 beta-propeller" evidence="5">
    <location>
        <begin position="83"/>
        <end position="595"/>
    </location>
</feature>
<dbReference type="Proteomes" id="UP000326924">
    <property type="component" value="Unassembled WGS sequence"/>
</dbReference>
<dbReference type="PANTHER" id="PTHR21286:SF0">
    <property type="entry name" value="NUCLEAR PORE COMPLEX PROTEIN NUP160"/>
    <property type="match status" value="1"/>
</dbReference>
<evidence type="ECO:0000259" key="6">
    <source>
        <dbReference type="Pfam" id="PF21486"/>
    </source>
</evidence>
<organism evidence="8 9">
    <name type="scientific">Sphaerosporella brunnea</name>
    <dbReference type="NCBI Taxonomy" id="1250544"/>
    <lineage>
        <taxon>Eukaryota</taxon>
        <taxon>Fungi</taxon>
        <taxon>Dikarya</taxon>
        <taxon>Ascomycota</taxon>
        <taxon>Pezizomycotina</taxon>
        <taxon>Pezizomycetes</taxon>
        <taxon>Pezizales</taxon>
        <taxon>Pyronemataceae</taxon>
        <taxon>Sphaerosporella</taxon>
    </lineage>
</organism>
<gene>
    <name evidence="8" type="ORF">FN846DRAFT_943000</name>
</gene>
<dbReference type="InterPro" id="IPR021717">
    <property type="entry name" value="Nucleoporin_Nup160"/>
</dbReference>
<dbReference type="OrthoDB" id="67716at2759"/>
<dbReference type="AlphaFoldDB" id="A0A5J5F1H9"/>
<keyword evidence="3" id="KW-0539">Nucleus</keyword>
<keyword evidence="2" id="KW-0813">Transport</keyword>
<dbReference type="Pfam" id="PF11715">
    <property type="entry name" value="Beta-prop_Nup120_160"/>
    <property type="match status" value="1"/>
</dbReference>
<dbReference type="PROSITE" id="PS50082">
    <property type="entry name" value="WD_REPEATS_2"/>
    <property type="match status" value="1"/>
</dbReference>
<dbReference type="GO" id="GO:0005643">
    <property type="term" value="C:nuclear pore"/>
    <property type="evidence" value="ECO:0007669"/>
    <property type="project" value="UniProtKB-ARBA"/>
</dbReference>
<protein>
    <submittedName>
        <fullName evidence="8">Nucleoporin Nup120/160-domain-containing protein</fullName>
    </submittedName>
</protein>
<evidence type="ECO:0000313" key="9">
    <source>
        <dbReference type="Proteomes" id="UP000326924"/>
    </source>
</evidence>
<keyword evidence="4" id="KW-0853">WD repeat</keyword>
<feature type="domain" description="Nucleoporin nup120-like HEAT repeat" evidence="7">
    <location>
        <begin position="884"/>
        <end position="1047"/>
    </location>
</feature>
<proteinExistence type="predicted"/>
<feature type="domain" description="Nucleoporin Nup120 helical" evidence="6">
    <location>
        <begin position="657"/>
        <end position="782"/>
    </location>
</feature>
<evidence type="ECO:0000259" key="7">
    <source>
        <dbReference type="Pfam" id="PF23300"/>
    </source>
</evidence>
<dbReference type="InterPro" id="IPR059141">
    <property type="entry name" value="Beta-prop_Nup120_160"/>
</dbReference>
<dbReference type="EMBL" id="VXIS01000060">
    <property type="protein sequence ID" value="KAA8909153.1"/>
    <property type="molecule type" value="Genomic_DNA"/>
</dbReference>
<feature type="repeat" description="WD" evidence="4">
    <location>
        <begin position="263"/>
        <end position="309"/>
    </location>
</feature>
<dbReference type="Pfam" id="PF23300">
    <property type="entry name" value="HEAT_Nup120"/>
    <property type="match status" value="1"/>
</dbReference>
<dbReference type="GO" id="GO:0017056">
    <property type="term" value="F:structural constituent of nuclear pore"/>
    <property type="evidence" value="ECO:0007669"/>
    <property type="project" value="TreeGrafter"/>
</dbReference>
<keyword evidence="9" id="KW-1185">Reference proteome</keyword>
<name>A0A5J5F1H9_9PEZI</name>
<dbReference type="Pfam" id="PF21486">
    <property type="entry name" value="NUP120_helical"/>
    <property type="match status" value="1"/>
</dbReference>
<evidence type="ECO:0000313" key="8">
    <source>
        <dbReference type="EMBL" id="KAA8909153.1"/>
    </source>
</evidence>
<evidence type="ECO:0000256" key="4">
    <source>
        <dbReference type="PROSITE-ProRule" id="PRU00221"/>
    </source>
</evidence>
<dbReference type="PANTHER" id="PTHR21286">
    <property type="entry name" value="NUCLEAR PORE COMPLEX PROTEIN NUP160"/>
    <property type="match status" value="1"/>
</dbReference>
<comment type="subcellular location">
    <subcellularLocation>
        <location evidence="1">Nucleus</location>
    </subcellularLocation>
</comment>
<evidence type="ECO:0000256" key="3">
    <source>
        <dbReference type="ARBA" id="ARBA00023242"/>
    </source>
</evidence>
<dbReference type="InterPro" id="IPR056548">
    <property type="entry name" value="HEAT_Nup120"/>
</dbReference>
<sequence>MTDRSACHLFKQTRVNLDWAEKRSNTAIDVHLPYHPGRSGRSLGIIKRRSQRQEPSDTEEKFKLAHHASTASIYYRPVERFPRCILWRVVEDSRVLSVTSVDFTRPEAQCELEKTFRFVFPEPIQPSTVGFADAPTRDELVIYALTQDGVLYTLGLTPDFLMRASFLKRGVQSSDYCTTYCPSAFTLHSPHFLLPISHQSLVIPLQDGNILKLDRAHRSITGIADPSVASYSEKTFSDTGYFGFLKNKMPWVGLGTVPYGQSSITHTTVVSAVAYKPAAENGAQSLLFTVSVDHTLKVWSLEDGHLIRVTDLLNETPSTSTKIKTWLDPSPAHLLAIIDRPFQSDHSFYLVSFSSASTGKFKFWAASHYVDDNGQLGQFQSLVDLHPEDTFNAKPPSTTAPWIISEFRITPASSPSETIYDLWVLWKSDTNFQVQNVRFDIRDVKGTWGHWTTATSDTLHPPRPTTILQTSQDVSEHWLQWILYPGRFPDTVLESAQRIYDANYNSSTPANVAAPETIQAKLTKTVSAAVQVPSTDVDRYCRELSNQWDRFSRLCAELDKQRREALSLVADPSSGFVWTVNVDGITALRECTETEVIWHNFRTHRPNIDTLSSRTPKRLGAGLKADDLSDAMILVVAAHELKDSLEESAIDTCIMRLQQEVVNEPMHSVNDSMWAFYERCLEQEVPEETHEKLEDLFNSMHSPELAFGSLITSLYHQPDSHAGSSRLTSFGAKVLAGGSQEVIHVNYELLLQLALLLIYVAFADDTRQFSRISNPETLYHQLLGYLKEYEVLSWMARTPTPLARDAKHDDISTALTDLRVSGETTIAHRSERGSVIRLLLPHNFGPSLSGSGRKPLVTLSLCIRKFLASLDLYDRGNGVTNVALALLDVNASGPATDFEKFLPSTAWGSYVKARVQLKARSYAMASSSFNKASYGMAMASRSAFPATNVFSTESGAVGCGMAKYHLHVASLFEEQGASEYVVESCNVALLNLSDTAEAQLLSEILLKYFNAALKVSLFDEAYMALSRYTDEALRHAAVRDLVTAMVEQNEGERLCSYPWIGLHDEVDEALKFKCQQILDVSAGPPFHQVLYAWRIQRGDYRGAAYILHERLQRLRTANVGSTDPNSRVVTDGYLALINVLSCVCEDQAWILSDARVDGSDGTADRSTKRTKLDGTRATHQRQILTLADIKAEYQSEVERVGLLLNGGFFV</sequence>
<dbReference type="InterPro" id="IPR048884">
    <property type="entry name" value="Nup120_helical"/>
</dbReference>
<accession>A0A5J5F1H9</accession>
<evidence type="ECO:0000259" key="5">
    <source>
        <dbReference type="Pfam" id="PF11715"/>
    </source>
</evidence>
<reference evidence="8 9" key="1">
    <citation type="submission" date="2019-09" db="EMBL/GenBank/DDBJ databases">
        <title>Draft genome of the ectomycorrhizal ascomycete Sphaerosporella brunnea.</title>
        <authorList>
            <consortium name="DOE Joint Genome Institute"/>
            <person name="Benucci G.M."/>
            <person name="Marozzi G."/>
            <person name="Antonielli L."/>
            <person name="Sanchez S."/>
            <person name="Marco P."/>
            <person name="Wang X."/>
            <person name="Falini L.B."/>
            <person name="Barry K."/>
            <person name="Haridas S."/>
            <person name="Lipzen A."/>
            <person name="Labutti K."/>
            <person name="Grigoriev I.V."/>
            <person name="Murat C."/>
            <person name="Martin F."/>
            <person name="Albertini E."/>
            <person name="Donnini D."/>
            <person name="Bonito G."/>
        </authorList>
    </citation>
    <scope>NUCLEOTIDE SEQUENCE [LARGE SCALE GENOMIC DNA]</scope>
    <source>
        <strain evidence="8 9">Sb_GMNB300</strain>
    </source>
</reference>
<dbReference type="InParanoid" id="A0A5J5F1H9"/>
<comment type="caution">
    <text evidence="8">The sequence shown here is derived from an EMBL/GenBank/DDBJ whole genome shotgun (WGS) entry which is preliminary data.</text>
</comment>